<keyword evidence="2" id="KW-1185">Reference proteome</keyword>
<protein>
    <recommendedName>
        <fullName evidence="3">DNA-binding protein</fullName>
    </recommendedName>
</protein>
<evidence type="ECO:0000313" key="2">
    <source>
        <dbReference type="Proteomes" id="UP000050331"/>
    </source>
</evidence>
<dbReference type="EMBL" id="CP013862">
    <property type="protein sequence ID" value="ALX48886.1"/>
    <property type="molecule type" value="Genomic_DNA"/>
</dbReference>
<reference evidence="1 2" key="1">
    <citation type="submission" date="2016-01" db="EMBL/GenBank/DDBJ databases">
        <title>Complete genome sequence of strain Lentibacillus amyloliquefaciens LAM0015T isolated from saline sediment.</title>
        <authorList>
            <person name="Wang J.-L."/>
            <person name="He M.-X."/>
        </authorList>
    </citation>
    <scope>NUCLEOTIDE SEQUENCE [LARGE SCALE GENOMIC DNA]</scope>
    <source>
        <strain evidence="1 2">LAM0015</strain>
    </source>
</reference>
<dbReference type="Gene3D" id="3.10.450.50">
    <property type="match status" value="1"/>
</dbReference>
<dbReference type="InterPro" id="IPR032710">
    <property type="entry name" value="NTF2-like_dom_sf"/>
</dbReference>
<dbReference type="SUPFAM" id="SSF54427">
    <property type="entry name" value="NTF2-like"/>
    <property type="match status" value="1"/>
</dbReference>
<dbReference type="STRING" id="1472767.AOX59_09830"/>
<sequence>MANTDSLYADIKIVCAEDCGNSPKKALLKEVTAAFAVSDTDIVSENFAGNVVWEVVGDKSIDGKTDVIGSMKNNDVAELHITNIITHGKTGAVNGTIINEEGKSVAFCDVYTFTGAGKKAKINEIMSYVIYL</sequence>
<dbReference type="AlphaFoldDB" id="A0A0U4F5K7"/>
<accession>A0A0U4F5K7</accession>
<dbReference type="Proteomes" id="UP000050331">
    <property type="component" value="Chromosome"/>
</dbReference>
<name>A0A0U4F5K7_9BACI</name>
<dbReference type="RefSeq" id="WP_068445145.1">
    <property type="nucleotide sequence ID" value="NZ_CP013862.1"/>
</dbReference>
<gene>
    <name evidence="1" type="ORF">AOX59_09830</name>
</gene>
<proteinExistence type="predicted"/>
<evidence type="ECO:0008006" key="3">
    <source>
        <dbReference type="Google" id="ProtNLM"/>
    </source>
</evidence>
<organism evidence="1 2">
    <name type="scientific">Lentibacillus amyloliquefaciens</name>
    <dbReference type="NCBI Taxonomy" id="1472767"/>
    <lineage>
        <taxon>Bacteria</taxon>
        <taxon>Bacillati</taxon>
        <taxon>Bacillota</taxon>
        <taxon>Bacilli</taxon>
        <taxon>Bacillales</taxon>
        <taxon>Bacillaceae</taxon>
        <taxon>Lentibacillus</taxon>
    </lineage>
</organism>
<evidence type="ECO:0000313" key="1">
    <source>
        <dbReference type="EMBL" id="ALX48886.1"/>
    </source>
</evidence>
<dbReference type="OrthoDB" id="6692273at2"/>
<dbReference type="KEGG" id="lao:AOX59_09830"/>